<dbReference type="InterPro" id="IPR014044">
    <property type="entry name" value="CAP_dom"/>
</dbReference>
<dbReference type="InterPro" id="IPR035940">
    <property type="entry name" value="CAP_sf"/>
</dbReference>
<organism evidence="3 4">
    <name type="scientific">Thelonectria olida</name>
    <dbReference type="NCBI Taxonomy" id="1576542"/>
    <lineage>
        <taxon>Eukaryota</taxon>
        <taxon>Fungi</taxon>
        <taxon>Dikarya</taxon>
        <taxon>Ascomycota</taxon>
        <taxon>Pezizomycotina</taxon>
        <taxon>Sordariomycetes</taxon>
        <taxon>Hypocreomycetidae</taxon>
        <taxon>Hypocreales</taxon>
        <taxon>Nectriaceae</taxon>
        <taxon>Thelonectria</taxon>
    </lineage>
</organism>
<name>A0A9P8WEA6_9HYPO</name>
<keyword evidence="4" id="KW-1185">Reference proteome</keyword>
<evidence type="ECO:0000313" key="3">
    <source>
        <dbReference type="EMBL" id="KAH6898628.1"/>
    </source>
</evidence>
<accession>A0A9P8WEA6</accession>
<evidence type="ECO:0000313" key="4">
    <source>
        <dbReference type="Proteomes" id="UP000777438"/>
    </source>
</evidence>
<dbReference type="Proteomes" id="UP000777438">
    <property type="component" value="Unassembled WGS sequence"/>
</dbReference>
<proteinExistence type="predicted"/>
<dbReference type="Pfam" id="PF00188">
    <property type="entry name" value="CAP"/>
    <property type="match status" value="1"/>
</dbReference>
<gene>
    <name evidence="3" type="ORF">B0T10DRAFT_115694</name>
</gene>
<keyword evidence="1" id="KW-0732">Signal</keyword>
<evidence type="ECO:0000259" key="2">
    <source>
        <dbReference type="Pfam" id="PF00188"/>
    </source>
</evidence>
<evidence type="ECO:0000256" key="1">
    <source>
        <dbReference type="SAM" id="SignalP"/>
    </source>
</evidence>
<comment type="caution">
    <text evidence="3">The sequence shown here is derived from an EMBL/GenBank/DDBJ whole genome shotgun (WGS) entry which is preliminary data.</text>
</comment>
<feature type="chain" id="PRO_5040322777" description="SCP domain-containing protein" evidence="1">
    <location>
        <begin position="22"/>
        <end position="111"/>
    </location>
</feature>
<protein>
    <recommendedName>
        <fullName evidence="2">SCP domain-containing protein</fullName>
    </recommendedName>
</protein>
<sequence length="111" mass="12229">MHFNWPLSGLAILLAPLAVFADDASQALAMVNQARQVLRLQPLTWDSTLAAYAQYWANVIASNQQPFGHAPPQLRPLQGENIFQHAATQCDPNTDAPLQLANHEWLSEASL</sequence>
<dbReference type="AlphaFoldDB" id="A0A9P8WEA6"/>
<feature type="signal peptide" evidence="1">
    <location>
        <begin position="1"/>
        <end position="21"/>
    </location>
</feature>
<feature type="domain" description="SCP" evidence="2">
    <location>
        <begin position="28"/>
        <end position="97"/>
    </location>
</feature>
<reference evidence="3 4" key="1">
    <citation type="journal article" date="2021" name="Nat. Commun.">
        <title>Genetic determinants of endophytism in the Arabidopsis root mycobiome.</title>
        <authorList>
            <person name="Mesny F."/>
            <person name="Miyauchi S."/>
            <person name="Thiergart T."/>
            <person name="Pickel B."/>
            <person name="Atanasova L."/>
            <person name="Karlsson M."/>
            <person name="Huettel B."/>
            <person name="Barry K.W."/>
            <person name="Haridas S."/>
            <person name="Chen C."/>
            <person name="Bauer D."/>
            <person name="Andreopoulos W."/>
            <person name="Pangilinan J."/>
            <person name="LaButti K."/>
            <person name="Riley R."/>
            <person name="Lipzen A."/>
            <person name="Clum A."/>
            <person name="Drula E."/>
            <person name="Henrissat B."/>
            <person name="Kohler A."/>
            <person name="Grigoriev I.V."/>
            <person name="Martin F.M."/>
            <person name="Hacquard S."/>
        </authorList>
    </citation>
    <scope>NUCLEOTIDE SEQUENCE [LARGE SCALE GENOMIC DNA]</scope>
    <source>
        <strain evidence="3 4">MPI-CAGE-CH-0241</strain>
    </source>
</reference>
<dbReference type="Gene3D" id="3.40.33.10">
    <property type="entry name" value="CAP"/>
    <property type="match status" value="1"/>
</dbReference>
<dbReference type="EMBL" id="JAGPYM010000002">
    <property type="protein sequence ID" value="KAH6898628.1"/>
    <property type="molecule type" value="Genomic_DNA"/>
</dbReference>
<dbReference type="OrthoDB" id="43654at2759"/>
<dbReference type="SUPFAM" id="SSF55797">
    <property type="entry name" value="PR-1-like"/>
    <property type="match status" value="1"/>
</dbReference>